<dbReference type="EnsemblMetazoa" id="Aqu2.1.32083_001">
    <property type="protein sequence ID" value="Aqu2.1.32083_001"/>
    <property type="gene ID" value="Aqu2.1.32083"/>
</dbReference>
<dbReference type="GO" id="GO:0007165">
    <property type="term" value="P:signal transduction"/>
    <property type="evidence" value="ECO:0007669"/>
    <property type="project" value="TreeGrafter"/>
</dbReference>
<dbReference type="GO" id="GO:0019901">
    <property type="term" value="F:protein kinase binding"/>
    <property type="evidence" value="ECO:0007669"/>
    <property type="project" value="TreeGrafter"/>
</dbReference>
<keyword evidence="4" id="KW-0276">Fatty acid metabolism</keyword>
<sequence>MGAYHGKSHKNVTTEPISVASASDPAPPVFGSPIDQNYLASIANKVGVGVNLISEIATEDIREESPQTTGEIIGSSVDKPPEPTPAPPITEEEEEEVPAIEPIPKARKQEKLIPIVFHWDLKGNESSVYVCGSFNNWEKIPMNKSRDNFTAIVELPEGRHQYKFYVNGEWIHDPGEECQDNGLGTLNNVVTVTENDFDVFNQMIDVSSFQKGGSISPAGSYDQIIPPRSATSGLPPHLPSLLQQTVLNQDLPSEENPTLLPEPNHVTLNHLFALSIKDGVLVMGTTNRYKEKYITTLMYKPVQ</sequence>
<comment type="similarity">
    <text evidence="1">Belongs to the 5'-AMP-activated protein kinase beta subunit family.</text>
</comment>
<feature type="region of interest" description="Disordered" evidence="8">
    <location>
        <begin position="1"/>
        <end position="34"/>
    </location>
</feature>
<name>A0A1X7UWD4_AMPQE</name>
<evidence type="ECO:0000256" key="2">
    <source>
        <dbReference type="ARBA" id="ARBA00022516"/>
    </source>
</evidence>
<dbReference type="KEGG" id="aqu:100634103"/>
<dbReference type="GO" id="GO:0005634">
    <property type="term" value="C:nucleus"/>
    <property type="evidence" value="ECO:0007669"/>
    <property type="project" value="TreeGrafter"/>
</dbReference>
<gene>
    <name evidence="10" type="primary">100634103</name>
</gene>
<dbReference type="CDD" id="cd02859">
    <property type="entry name" value="E_set_AMPKbeta_like_N"/>
    <property type="match status" value="1"/>
</dbReference>
<evidence type="ECO:0000259" key="9">
    <source>
        <dbReference type="SMART" id="SM01010"/>
    </source>
</evidence>
<protein>
    <recommendedName>
        <fullName evidence="7">5'-AMP-activated protein kinase subunit beta-1</fullName>
    </recommendedName>
</protein>
<dbReference type="Proteomes" id="UP000007879">
    <property type="component" value="Unassembled WGS sequence"/>
</dbReference>
<keyword evidence="3" id="KW-0597">Phosphoprotein</keyword>
<keyword evidence="11" id="KW-1185">Reference proteome</keyword>
<comment type="function">
    <text evidence="6">Non-catalytic subunit of AMP-activated protein kinase (AMPK), an energy sensor protein kinase that plays a key role in regulating cellular energy metabolism. In response to reduction of intracellular ATP levels, AMPK activates energy-producing pathways and inhibits energy-consuming processes: inhibits protein, carbohydrate and lipid biosynthesis, as well as cell growth and proliferation. AMPK acts via direct phosphorylation of metabolic enzymes, and by longer-term effects via phosphorylation of transcription regulators. Also acts as a regulator of cellular polarity by remodeling the actin cytoskeleton; probably by indirectly activating myosin. Beta non-catalytic subunit acts as a scaffold on which the AMPK complex assembles, via its C-terminus that bridges alpha (PRKAA1 or PRKAA2) and gamma subunits (PRKAG1, PRKAG2 or PRKAG3).</text>
</comment>
<dbReference type="GO" id="GO:0006631">
    <property type="term" value="P:fatty acid metabolic process"/>
    <property type="evidence" value="ECO:0007669"/>
    <property type="project" value="UniProtKB-KW"/>
</dbReference>
<dbReference type="SUPFAM" id="SSF160219">
    <property type="entry name" value="AMPKBI-like"/>
    <property type="match status" value="1"/>
</dbReference>
<dbReference type="AlphaFoldDB" id="A0A1X7UWD4"/>
<dbReference type="Gene3D" id="6.20.250.60">
    <property type="match status" value="1"/>
</dbReference>
<dbReference type="Gene3D" id="2.60.40.10">
    <property type="entry name" value="Immunoglobulins"/>
    <property type="match status" value="1"/>
</dbReference>
<reference evidence="10" key="2">
    <citation type="submission" date="2017-05" db="UniProtKB">
        <authorList>
            <consortium name="EnsemblMetazoa"/>
        </authorList>
    </citation>
    <scope>IDENTIFICATION</scope>
</reference>
<dbReference type="OMA" id="HRMMSET"/>
<dbReference type="InterPro" id="IPR050827">
    <property type="entry name" value="CRP1_MDG1_kinase"/>
</dbReference>
<dbReference type="GO" id="GO:0031588">
    <property type="term" value="C:nucleotide-activated protein kinase complex"/>
    <property type="evidence" value="ECO:0007669"/>
    <property type="project" value="TreeGrafter"/>
</dbReference>
<dbReference type="Pfam" id="PF16561">
    <property type="entry name" value="AMPK1_CBM"/>
    <property type="match status" value="1"/>
</dbReference>
<evidence type="ECO:0000256" key="5">
    <source>
        <dbReference type="ARBA" id="ARBA00023098"/>
    </source>
</evidence>
<dbReference type="STRING" id="400682.A0A1X7UWD4"/>
<evidence type="ECO:0000313" key="11">
    <source>
        <dbReference type="Proteomes" id="UP000007879"/>
    </source>
</evidence>
<dbReference type="EnsemblMetazoa" id="XM_003386515.3">
    <property type="protein sequence ID" value="XP_003386563.1"/>
    <property type="gene ID" value="LOC100634103"/>
</dbReference>
<dbReference type="PANTHER" id="PTHR10343">
    <property type="entry name" value="5'-AMP-ACTIVATED PROTEIN KINASE , BETA SUBUNIT"/>
    <property type="match status" value="1"/>
</dbReference>
<keyword evidence="5" id="KW-0443">Lipid metabolism</keyword>
<feature type="compositionally biased region" description="Basic residues" evidence="8">
    <location>
        <begin position="1"/>
        <end position="10"/>
    </location>
</feature>
<evidence type="ECO:0000256" key="8">
    <source>
        <dbReference type="SAM" id="MobiDB-lite"/>
    </source>
</evidence>
<evidence type="ECO:0000256" key="4">
    <source>
        <dbReference type="ARBA" id="ARBA00022832"/>
    </source>
</evidence>
<dbReference type="SUPFAM" id="SSF81296">
    <property type="entry name" value="E set domains"/>
    <property type="match status" value="1"/>
</dbReference>
<dbReference type="InParanoid" id="A0A1X7UWD4"/>
<dbReference type="InterPro" id="IPR032640">
    <property type="entry name" value="AMPK1_CBM"/>
</dbReference>
<evidence type="ECO:0000256" key="6">
    <source>
        <dbReference type="ARBA" id="ARBA00025180"/>
    </source>
</evidence>
<dbReference type="InterPro" id="IPR037256">
    <property type="entry name" value="ASC_dom_sf"/>
</dbReference>
<dbReference type="FunFam" id="2.60.40.10:FF:000139">
    <property type="entry name" value="Protein kinase AMP-activated non-catalytic subunit beta 1"/>
    <property type="match status" value="1"/>
</dbReference>
<dbReference type="InterPro" id="IPR014756">
    <property type="entry name" value="Ig_E-set"/>
</dbReference>
<accession>A0A1X7UWD4</accession>
<reference evidence="11" key="1">
    <citation type="journal article" date="2010" name="Nature">
        <title>The Amphimedon queenslandica genome and the evolution of animal complexity.</title>
        <authorList>
            <person name="Srivastava M."/>
            <person name="Simakov O."/>
            <person name="Chapman J."/>
            <person name="Fahey B."/>
            <person name="Gauthier M.E."/>
            <person name="Mitros T."/>
            <person name="Richards G.S."/>
            <person name="Conaco C."/>
            <person name="Dacre M."/>
            <person name="Hellsten U."/>
            <person name="Larroux C."/>
            <person name="Putnam N.H."/>
            <person name="Stanke M."/>
            <person name="Adamska M."/>
            <person name="Darling A."/>
            <person name="Degnan S.M."/>
            <person name="Oakley T.H."/>
            <person name="Plachetzki D.C."/>
            <person name="Zhai Y."/>
            <person name="Adamski M."/>
            <person name="Calcino A."/>
            <person name="Cummins S.F."/>
            <person name="Goodstein D.M."/>
            <person name="Harris C."/>
            <person name="Jackson D.J."/>
            <person name="Leys S.P."/>
            <person name="Shu S."/>
            <person name="Woodcroft B.J."/>
            <person name="Vervoort M."/>
            <person name="Kosik K.S."/>
            <person name="Manning G."/>
            <person name="Degnan B.M."/>
            <person name="Rokhsar D.S."/>
        </authorList>
    </citation>
    <scope>NUCLEOTIDE SEQUENCE [LARGE SCALE GENOMIC DNA]</scope>
</reference>
<dbReference type="eggNOG" id="KOG1616">
    <property type="taxonomic scope" value="Eukaryota"/>
</dbReference>
<proteinExistence type="inferred from homology"/>
<organism evidence="10">
    <name type="scientific">Amphimedon queenslandica</name>
    <name type="common">Sponge</name>
    <dbReference type="NCBI Taxonomy" id="400682"/>
    <lineage>
        <taxon>Eukaryota</taxon>
        <taxon>Metazoa</taxon>
        <taxon>Porifera</taxon>
        <taxon>Demospongiae</taxon>
        <taxon>Heteroscleromorpha</taxon>
        <taxon>Haplosclerida</taxon>
        <taxon>Niphatidae</taxon>
        <taxon>Amphimedon</taxon>
    </lineage>
</organism>
<dbReference type="SMART" id="SM01010">
    <property type="entry name" value="AMPKBI"/>
    <property type="match status" value="1"/>
</dbReference>
<evidence type="ECO:0000256" key="7">
    <source>
        <dbReference type="ARBA" id="ARBA00040010"/>
    </source>
</evidence>
<dbReference type="PANTHER" id="PTHR10343:SF84">
    <property type="entry name" value="5'-AMP-ACTIVATED PROTEIN KINASE SUBUNIT BETA-1"/>
    <property type="match status" value="1"/>
</dbReference>
<evidence type="ECO:0000313" key="10">
    <source>
        <dbReference type="EnsemblMetazoa" id="Aqu2.1.32083_001"/>
    </source>
</evidence>
<feature type="domain" description="Association with the SNF1 complex (ASC)" evidence="9">
    <location>
        <begin position="214"/>
        <end position="302"/>
    </location>
</feature>
<dbReference type="OrthoDB" id="531008at2759"/>
<evidence type="ECO:0000256" key="1">
    <source>
        <dbReference type="ARBA" id="ARBA00010926"/>
    </source>
</evidence>
<dbReference type="GO" id="GO:0005737">
    <property type="term" value="C:cytoplasm"/>
    <property type="evidence" value="ECO:0007669"/>
    <property type="project" value="TreeGrafter"/>
</dbReference>
<dbReference type="InterPro" id="IPR013783">
    <property type="entry name" value="Ig-like_fold"/>
</dbReference>
<feature type="region of interest" description="Disordered" evidence="8">
    <location>
        <begin position="62"/>
        <end position="103"/>
    </location>
</feature>
<dbReference type="InterPro" id="IPR006828">
    <property type="entry name" value="ASC_dom"/>
</dbReference>
<keyword evidence="2" id="KW-0444">Lipid biosynthesis</keyword>
<dbReference type="Pfam" id="PF04739">
    <property type="entry name" value="AMPKBI"/>
    <property type="match status" value="1"/>
</dbReference>
<evidence type="ECO:0000256" key="3">
    <source>
        <dbReference type="ARBA" id="ARBA00022553"/>
    </source>
</evidence>